<keyword evidence="2" id="KW-1003">Cell membrane</keyword>
<evidence type="ECO:0000256" key="5">
    <source>
        <dbReference type="ARBA" id="ARBA00023136"/>
    </source>
</evidence>
<dbReference type="NCBIfam" id="TIGR00374">
    <property type="entry name" value="flippase-like domain"/>
    <property type="match status" value="1"/>
</dbReference>
<dbReference type="GO" id="GO:0005886">
    <property type="term" value="C:plasma membrane"/>
    <property type="evidence" value="ECO:0007669"/>
    <property type="project" value="UniProtKB-SubCell"/>
</dbReference>
<evidence type="ECO:0000313" key="8">
    <source>
        <dbReference type="Proteomes" id="UP000013378"/>
    </source>
</evidence>
<feature type="transmembrane region" description="Helical" evidence="6">
    <location>
        <begin position="130"/>
        <end position="153"/>
    </location>
</feature>
<dbReference type="EC" id="2.3.2.3" evidence="6"/>
<comment type="catalytic activity">
    <reaction evidence="6">
        <text>L-lysyl-tRNA(Lys) + a 1,2-diacyl-sn-glycero-3-phospho-(1'-sn-glycerol) = a 1,2-diacyl-sn-glycero-3-phospho-1'-(3'-O-L-lysyl)-sn-glycerol + tRNA(Lys)</text>
        <dbReference type="Rhea" id="RHEA:10668"/>
        <dbReference type="Rhea" id="RHEA-COMP:9696"/>
        <dbReference type="Rhea" id="RHEA-COMP:9697"/>
        <dbReference type="ChEBI" id="CHEBI:64716"/>
        <dbReference type="ChEBI" id="CHEBI:75792"/>
        <dbReference type="ChEBI" id="CHEBI:78442"/>
        <dbReference type="ChEBI" id="CHEBI:78529"/>
        <dbReference type="EC" id="2.3.2.3"/>
    </reaction>
</comment>
<comment type="subcellular location">
    <subcellularLocation>
        <location evidence="1 6">Cell membrane</location>
        <topology evidence="1 6">Multi-pass membrane protein</topology>
    </subcellularLocation>
</comment>
<dbReference type="GO" id="GO:0050071">
    <property type="term" value="F:phosphatidylglycerol lysyltransferase activity"/>
    <property type="evidence" value="ECO:0007669"/>
    <property type="project" value="UniProtKB-EC"/>
</dbReference>
<dbReference type="STRING" id="1304284.L21TH_2473"/>
<evidence type="ECO:0000256" key="3">
    <source>
        <dbReference type="ARBA" id="ARBA00022692"/>
    </source>
</evidence>
<dbReference type="Proteomes" id="UP000013378">
    <property type="component" value="Unassembled WGS sequence"/>
</dbReference>
<keyword evidence="4 6" id="KW-1133">Transmembrane helix</keyword>
<comment type="caution">
    <text evidence="7">The sequence shown here is derived from an EMBL/GenBank/DDBJ whole genome shotgun (WGS) entry which is preliminary data.</text>
</comment>
<dbReference type="PANTHER" id="PTHR37693:SF1">
    <property type="entry name" value="INTEGRAL MEMBRANE PROTEIN"/>
    <property type="match status" value="1"/>
</dbReference>
<evidence type="ECO:0000256" key="4">
    <source>
        <dbReference type="ARBA" id="ARBA00022989"/>
    </source>
</evidence>
<comment type="function">
    <text evidence="6">Catalyzes the transfer of a lysyl group from L-lysyl-tRNA(Lys) to membrane-bound phosphatidylglycerol (PG), which produces lysylphosphatidylglycerol (LPG), a major component of the bacterial membrane with a positive net charge. LPG synthesis contributes to bacterial virulence as it is involved in the resistance mechanism against cationic antimicrobial peptides (CAMP) produces by the host's immune system (defensins, cathelicidins) and by the competing microorganisms.</text>
</comment>
<keyword evidence="6" id="KW-0808">Transferase</keyword>
<keyword evidence="6" id="KW-0046">Antibiotic resistance</keyword>
<keyword evidence="8" id="KW-1185">Reference proteome</keyword>
<feature type="transmembrane region" description="Helical" evidence="6">
    <location>
        <begin position="20"/>
        <end position="39"/>
    </location>
</feature>
<dbReference type="InterPro" id="IPR022791">
    <property type="entry name" value="L-PG_synthase/AglD"/>
</dbReference>
<dbReference type="Pfam" id="PF03706">
    <property type="entry name" value="LPG_synthase_TM"/>
    <property type="match status" value="1"/>
</dbReference>
<dbReference type="GO" id="GO:0006629">
    <property type="term" value="P:lipid metabolic process"/>
    <property type="evidence" value="ECO:0007669"/>
    <property type="project" value="UniProtKB-KW"/>
</dbReference>
<accession>R1CRZ6</accession>
<proteinExistence type="inferred from homology"/>
<evidence type="ECO:0000256" key="6">
    <source>
        <dbReference type="RuleBase" id="RU363042"/>
    </source>
</evidence>
<organism evidence="7 8">
    <name type="scientific">Caldisalinibacter kiritimatiensis</name>
    <dbReference type="NCBI Taxonomy" id="1304284"/>
    <lineage>
        <taxon>Bacteria</taxon>
        <taxon>Bacillati</taxon>
        <taxon>Bacillota</taxon>
        <taxon>Tissierellia</taxon>
        <taxon>Tissierellales</taxon>
        <taxon>Thermohalobacteraceae</taxon>
        <taxon>Caldisalinibacter</taxon>
    </lineage>
</organism>
<dbReference type="PANTHER" id="PTHR37693">
    <property type="entry name" value="PHOSPHATIDYLGLYCEROL LYSYLTRANSFERASE"/>
    <property type="match status" value="1"/>
</dbReference>
<keyword evidence="6" id="KW-0443">Lipid metabolism</keyword>
<dbReference type="PATRIC" id="fig|1304284.3.peg.2427"/>
<dbReference type="GO" id="GO:0046677">
    <property type="term" value="P:response to antibiotic"/>
    <property type="evidence" value="ECO:0007669"/>
    <property type="project" value="UniProtKB-KW"/>
</dbReference>
<reference evidence="7 8" key="1">
    <citation type="journal article" date="2015" name="Geomicrobiol. J.">
        <title>Caldisalinibacter kiritimatiensis gen. nov., sp. nov., a moderately thermohalophilic thiosulfate-reducing bacterium from a hypersaline microbial mat.</title>
        <authorList>
            <person name="Ben Hania W."/>
            <person name="Joseph M."/>
            <person name="Fiebig A."/>
            <person name="Bunk B."/>
            <person name="Klenk H.-P."/>
            <person name="Fardeau M.-L."/>
            <person name="Spring S."/>
        </authorList>
    </citation>
    <scope>NUCLEOTIDE SEQUENCE [LARGE SCALE GENOMIC DNA]</scope>
    <source>
        <strain evidence="7 8">L21-TH-D2</strain>
    </source>
</reference>
<keyword evidence="5 6" id="KW-0472">Membrane</keyword>
<evidence type="ECO:0000256" key="2">
    <source>
        <dbReference type="ARBA" id="ARBA00022475"/>
    </source>
</evidence>
<evidence type="ECO:0000313" key="7">
    <source>
        <dbReference type="EMBL" id="EOC99468.1"/>
    </source>
</evidence>
<comment type="similarity">
    <text evidence="6">Belongs to the LPG synthase family.</text>
</comment>
<feature type="transmembrane region" description="Helical" evidence="6">
    <location>
        <begin position="267"/>
        <end position="285"/>
    </location>
</feature>
<sequence>MSSENLADIPSLLLRTNKIYLMLGLLSMVGFWFSDALIIRSISRMVNVKGNIVNSLKLTMIGQYYSAITPFASGGQPAQIYTMVNNSIPVGQATSIMINKFIIYQTIVTFYSIFMFILKVGFVYNNIKPALPFVLIGLILNLIGIITIFALFFNYKILEKALVLVLKIANKIRIINSVEKYRVKIDQHLEEYVMSIEKIKKNKFVALKVSLITVVQLTFYFSVTYFVYLALGFSKASFIDIISIQSLLYMAVSFIPTPGTVGASEGGFYILFNVFFAKNVLVYAILLWRMIIYYFNLFVSGIVTLVDYLTRKNKRIMLEE</sequence>
<feature type="transmembrane region" description="Helical" evidence="6">
    <location>
        <begin position="204"/>
        <end position="231"/>
    </location>
</feature>
<feature type="transmembrane region" description="Helical" evidence="6">
    <location>
        <begin position="291"/>
        <end position="310"/>
    </location>
</feature>
<keyword evidence="3 6" id="KW-0812">Transmembrane</keyword>
<feature type="transmembrane region" description="Helical" evidence="6">
    <location>
        <begin position="237"/>
        <end position="255"/>
    </location>
</feature>
<dbReference type="eggNOG" id="COG0392">
    <property type="taxonomic scope" value="Bacteria"/>
</dbReference>
<dbReference type="EMBL" id="ARZA01000269">
    <property type="protein sequence ID" value="EOC99468.1"/>
    <property type="molecule type" value="Genomic_DNA"/>
</dbReference>
<protein>
    <recommendedName>
        <fullName evidence="6">Phosphatidylglycerol lysyltransferase</fullName>
        <ecNumber evidence="6">2.3.2.3</ecNumber>
    </recommendedName>
    <alternativeName>
        <fullName evidence="6">Lysylphosphatidylglycerol synthase</fullName>
    </alternativeName>
</protein>
<name>R1CRZ6_9FIRM</name>
<evidence type="ECO:0000256" key="1">
    <source>
        <dbReference type="ARBA" id="ARBA00004651"/>
    </source>
</evidence>
<dbReference type="AlphaFoldDB" id="R1CRZ6"/>
<gene>
    <name evidence="6" type="primary">mprF</name>
    <name evidence="7" type="ORF">L21TH_2473</name>
</gene>
<feature type="transmembrane region" description="Helical" evidence="6">
    <location>
        <begin position="101"/>
        <end position="124"/>
    </location>
</feature>